<organism evidence="2 3">
    <name type="scientific">Phycicoccus endophyticus</name>
    <dbReference type="NCBI Taxonomy" id="1690220"/>
    <lineage>
        <taxon>Bacteria</taxon>
        <taxon>Bacillati</taxon>
        <taxon>Actinomycetota</taxon>
        <taxon>Actinomycetes</taxon>
        <taxon>Micrococcales</taxon>
        <taxon>Intrasporangiaceae</taxon>
        <taxon>Phycicoccus</taxon>
    </lineage>
</organism>
<dbReference type="InterPro" id="IPR029058">
    <property type="entry name" value="AB_hydrolase_fold"/>
</dbReference>
<feature type="domain" description="Dienelactone hydrolase" evidence="1">
    <location>
        <begin position="5"/>
        <end position="192"/>
    </location>
</feature>
<name>A0A7G9R161_9MICO</name>
<protein>
    <submittedName>
        <fullName evidence="2">Dienelactone hydrolase family protein</fullName>
    </submittedName>
</protein>
<dbReference type="AlphaFoldDB" id="A0A7G9R161"/>
<dbReference type="InterPro" id="IPR002925">
    <property type="entry name" value="Dienelactn_hydro"/>
</dbReference>
<dbReference type="Gene3D" id="3.40.50.1820">
    <property type="entry name" value="alpha/beta hydrolase"/>
    <property type="match status" value="1"/>
</dbReference>
<dbReference type="Pfam" id="PF01738">
    <property type="entry name" value="DLH"/>
    <property type="match status" value="1"/>
</dbReference>
<accession>A0A7G9R161</accession>
<dbReference type="GO" id="GO:0016787">
    <property type="term" value="F:hydrolase activity"/>
    <property type="evidence" value="ECO:0007669"/>
    <property type="project" value="UniProtKB-KW"/>
</dbReference>
<dbReference type="Proteomes" id="UP000515976">
    <property type="component" value="Chromosome"/>
</dbReference>
<gene>
    <name evidence="2" type="ORF">H9L10_14195</name>
</gene>
<dbReference type="KEGG" id="pei:H9L10_14195"/>
<dbReference type="PANTHER" id="PTHR46623:SF6">
    <property type="entry name" value="ALPHA_BETA-HYDROLASES SUPERFAMILY PROTEIN"/>
    <property type="match status" value="1"/>
</dbReference>
<dbReference type="EMBL" id="CP060712">
    <property type="protein sequence ID" value="QNN49336.1"/>
    <property type="molecule type" value="Genomic_DNA"/>
</dbReference>
<evidence type="ECO:0000259" key="1">
    <source>
        <dbReference type="Pfam" id="PF01738"/>
    </source>
</evidence>
<sequence length="194" mass="20552">MTEMLLFHHVQGRTAGVLALADSLRAAGHTVHTPDLFDGQVFATIEEGAAFVDSVGVEELQARALACAEALGAPADPLVVAGISFGVMPALALAVSNPRVRGALLYEGFADPSYFGTWREGIALQVHGMADDPFFGAEGDLDAARTFVEGRPEAELFVYPGRVHLFLDSSLPQHDADAARLVLERSLALLARLG</sequence>
<reference evidence="2 3" key="1">
    <citation type="submission" date="2020-08" db="EMBL/GenBank/DDBJ databases">
        <title>Genome sequence of Phycicoccus endophyticus JCM 31784T.</title>
        <authorList>
            <person name="Hyun D.-W."/>
            <person name="Bae J.-W."/>
        </authorList>
    </citation>
    <scope>NUCLEOTIDE SEQUENCE [LARGE SCALE GENOMIC DNA]</scope>
    <source>
        <strain evidence="2 3">JCM 31784</strain>
    </source>
</reference>
<dbReference type="InterPro" id="IPR051049">
    <property type="entry name" value="Dienelactone_hydrolase-like"/>
</dbReference>
<dbReference type="PANTHER" id="PTHR46623">
    <property type="entry name" value="CARBOXYMETHYLENEBUTENOLIDASE-RELATED"/>
    <property type="match status" value="1"/>
</dbReference>
<dbReference type="SUPFAM" id="SSF53474">
    <property type="entry name" value="alpha/beta-Hydrolases"/>
    <property type="match status" value="1"/>
</dbReference>
<keyword evidence="2" id="KW-0378">Hydrolase</keyword>
<evidence type="ECO:0000313" key="2">
    <source>
        <dbReference type="EMBL" id="QNN49336.1"/>
    </source>
</evidence>
<evidence type="ECO:0000313" key="3">
    <source>
        <dbReference type="Proteomes" id="UP000515976"/>
    </source>
</evidence>
<proteinExistence type="predicted"/>
<keyword evidence="3" id="KW-1185">Reference proteome</keyword>